<protein>
    <recommendedName>
        <fullName evidence="6">short-chain-enoyl-CoA hydratase</fullName>
        <ecNumber evidence="6">4.2.1.150</ecNumber>
    </recommendedName>
</protein>
<comment type="catalytic activity">
    <reaction evidence="5">
        <text>a short-chain (3S)-3-hydroxyacyl-CoA = a short-chain (2E)-enoyl-CoA + H2O</text>
        <dbReference type="Rhea" id="RHEA:52664"/>
        <dbReference type="ChEBI" id="CHEBI:15377"/>
        <dbReference type="ChEBI" id="CHEBI:87488"/>
        <dbReference type="ChEBI" id="CHEBI:136760"/>
        <dbReference type="EC" id="4.2.1.150"/>
    </reaction>
</comment>
<dbReference type="Pfam" id="PF00378">
    <property type="entry name" value="ECH_1"/>
    <property type="match status" value="1"/>
</dbReference>
<dbReference type="Gene3D" id="1.10.12.10">
    <property type="entry name" value="Lyase 2-enoyl-coa Hydratase, Chain A, domain 2"/>
    <property type="match status" value="1"/>
</dbReference>
<evidence type="ECO:0000256" key="2">
    <source>
        <dbReference type="ARBA" id="ARBA00005254"/>
    </source>
</evidence>
<evidence type="ECO:0000256" key="1">
    <source>
        <dbReference type="ARBA" id="ARBA00005086"/>
    </source>
</evidence>
<organism evidence="8 9">
    <name type="scientific">Heliophilum fasciatum</name>
    <dbReference type="NCBI Taxonomy" id="35700"/>
    <lineage>
        <taxon>Bacteria</taxon>
        <taxon>Bacillati</taxon>
        <taxon>Bacillota</taxon>
        <taxon>Clostridia</taxon>
        <taxon>Eubacteriales</taxon>
        <taxon>Heliobacteriaceae</taxon>
        <taxon>Heliophilum</taxon>
    </lineage>
</organism>
<dbReference type="GO" id="GO:0018812">
    <property type="term" value="F:3-hydroxyacyl-CoA dehydratase activity"/>
    <property type="evidence" value="ECO:0007669"/>
    <property type="project" value="UniProtKB-EC"/>
</dbReference>
<dbReference type="PANTHER" id="PTHR11941">
    <property type="entry name" value="ENOYL-COA HYDRATASE-RELATED"/>
    <property type="match status" value="1"/>
</dbReference>
<dbReference type="FunFam" id="3.90.226.10:FF:000009">
    <property type="entry name" value="Carnitinyl-CoA dehydratase"/>
    <property type="match status" value="1"/>
</dbReference>
<name>A0A4R2RM56_9FIRM</name>
<dbReference type="EC" id="4.2.1.150" evidence="6"/>
<comment type="subunit">
    <text evidence="3">Homotetramer.</text>
</comment>
<dbReference type="InterPro" id="IPR018376">
    <property type="entry name" value="Enoyl-CoA_hyd/isom_CS"/>
</dbReference>
<dbReference type="InterPro" id="IPR029045">
    <property type="entry name" value="ClpP/crotonase-like_dom_sf"/>
</dbReference>
<dbReference type="CDD" id="cd06558">
    <property type="entry name" value="crotonase-like"/>
    <property type="match status" value="1"/>
</dbReference>
<dbReference type="EMBL" id="SLXT01000013">
    <property type="protein sequence ID" value="TCP63998.1"/>
    <property type="molecule type" value="Genomic_DNA"/>
</dbReference>
<dbReference type="PANTHER" id="PTHR11941:SF54">
    <property type="entry name" value="ENOYL-COA HYDRATASE, MITOCHONDRIAL"/>
    <property type="match status" value="1"/>
</dbReference>
<dbReference type="OrthoDB" id="9775794at2"/>
<evidence type="ECO:0000256" key="4">
    <source>
        <dbReference type="ARBA" id="ARBA00023239"/>
    </source>
</evidence>
<dbReference type="AlphaFoldDB" id="A0A4R2RM56"/>
<evidence type="ECO:0000313" key="9">
    <source>
        <dbReference type="Proteomes" id="UP000294813"/>
    </source>
</evidence>
<evidence type="ECO:0000256" key="5">
    <source>
        <dbReference type="ARBA" id="ARBA00050624"/>
    </source>
</evidence>
<dbReference type="GO" id="GO:0006635">
    <property type="term" value="P:fatty acid beta-oxidation"/>
    <property type="evidence" value="ECO:0007669"/>
    <property type="project" value="TreeGrafter"/>
</dbReference>
<dbReference type="Proteomes" id="UP000294813">
    <property type="component" value="Unassembled WGS sequence"/>
</dbReference>
<dbReference type="PROSITE" id="PS00166">
    <property type="entry name" value="ENOYL_COA_HYDRATASE"/>
    <property type="match status" value="1"/>
</dbReference>
<evidence type="ECO:0000256" key="7">
    <source>
        <dbReference type="RuleBase" id="RU003707"/>
    </source>
</evidence>
<keyword evidence="4" id="KW-0456">Lyase</keyword>
<dbReference type="InterPro" id="IPR014748">
    <property type="entry name" value="Enoyl-CoA_hydra_C"/>
</dbReference>
<accession>A0A4R2RM56</accession>
<reference evidence="8 9" key="1">
    <citation type="submission" date="2019-03" db="EMBL/GenBank/DDBJ databases">
        <title>Genomic Encyclopedia of Type Strains, Phase IV (KMG-IV): sequencing the most valuable type-strain genomes for metagenomic binning, comparative biology and taxonomic classification.</title>
        <authorList>
            <person name="Goeker M."/>
        </authorList>
    </citation>
    <scope>NUCLEOTIDE SEQUENCE [LARGE SCALE GENOMIC DNA]</scope>
    <source>
        <strain evidence="8 9">DSM 11170</strain>
    </source>
</reference>
<keyword evidence="9" id="KW-1185">Reference proteome</keyword>
<proteinExistence type="inferred from homology"/>
<gene>
    <name evidence="8" type="ORF">EDD73_11348</name>
</gene>
<comment type="caution">
    <text evidence="8">The sequence shown here is derived from an EMBL/GenBank/DDBJ whole genome shotgun (WGS) entry which is preliminary data.</text>
</comment>
<dbReference type="Gene3D" id="3.90.226.10">
    <property type="entry name" value="2-enoyl-CoA Hydratase, Chain A, domain 1"/>
    <property type="match status" value="1"/>
</dbReference>
<dbReference type="SUPFAM" id="SSF52096">
    <property type="entry name" value="ClpP/crotonase"/>
    <property type="match status" value="1"/>
</dbReference>
<evidence type="ECO:0000313" key="8">
    <source>
        <dbReference type="EMBL" id="TCP63998.1"/>
    </source>
</evidence>
<dbReference type="InterPro" id="IPR001753">
    <property type="entry name" value="Enoyl-CoA_hydra/iso"/>
</dbReference>
<dbReference type="FunFam" id="1.10.12.10:FF:000001">
    <property type="entry name" value="Probable enoyl-CoA hydratase, mitochondrial"/>
    <property type="match status" value="1"/>
</dbReference>
<comment type="similarity">
    <text evidence="2 7">Belongs to the enoyl-CoA hydratase/isomerase family.</text>
</comment>
<evidence type="ECO:0000256" key="3">
    <source>
        <dbReference type="ARBA" id="ARBA00011881"/>
    </source>
</evidence>
<evidence type="ECO:0000256" key="6">
    <source>
        <dbReference type="ARBA" id="ARBA00067035"/>
    </source>
</evidence>
<comment type="pathway">
    <text evidence="1">Lipid metabolism; butanoate metabolism.</text>
</comment>
<sequence length="261" mass="27391">MDLKNLIWEQEGRVVLVTFNRPKALNALNEETMNELAQVIDRVESDDTIGALILTGAGEKAFIAGADIGELQALKTPMAAVAKARRGQQVLARLEALGKPVIAAINGFALGGGLELALACDIRLAADSARMGLPELTLGVVPGYGGTQRLARLIGEGQAKLLIFSGRPIGAAEARELGLVEKVLPAGELLAEAKKLAAGMANCAPVALALAKGAIHAGLDMELDAGCSLEAHYVGMITTTEDFQEGMKAFFEKRPAQFKGY</sequence>
<dbReference type="RefSeq" id="WP_131919348.1">
    <property type="nucleotide sequence ID" value="NZ_JAOQNU010000012.1"/>
</dbReference>